<dbReference type="InParanoid" id="A0A5J5EWJ9"/>
<gene>
    <name evidence="5" type="ORF">FN846DRAFT_778398</name>
</gene>
<dbReference type="EMBL" id="VXIS01000090">
    <property type="protein sequence ID" value="KAA8906270.1"/>
    <property type="molecule type" value="Genomic_DNA"/>
</dbReference>
<dbReference type="Pfam" id="PF03914">
    <property type="entry name" value="CBF"/>
    <property type="match status" value="1"/>
</dbReference>
<name>A0A5J5EWJ9_9PEZI</name>
<dbReference type="Proteomes" id="UP000326924">
    <property type="component" value="Unassembled WGS sequence"/>
</dbReference>
<accession>A0A5J5EWJ9</accession>
<evidence type="ECO:0000313" key="5">
    <source>
        <dbReference type="EMBL" id="KAA8906270.1"/>
    </source>
</evidence>
<sequence>MPSTAALSKKRKLSAASKDSKSKKVTKKSKAPSSKAITKKTPASQEDILELEDAIVESPKHYNNIVTLLGHFADLLDVHPQLAITAAVSLCRTFCRLMAKGRLIRSKEDSEEEAVIVAWLKDRYKDYVVELCRCLDHEEGAIQNTAMTLLMRLVKDEGLHQKPEGDDYYFPNGTFGKIVQAVVSVKNLDEEAKAEWVEKYVDAYDDVRFSFFLGMKHFLDDRTDQTIPPELLENAVNLLLQLKNLPTADTEEIETFYAVSPPSKPSRKSKPPALLLLSAHRKLVQETWCSILRYPLPQALCKSVLIAAERRIVPSFIKPQLLMDFLTACYDHGGTISLLALNGLFHLISTKNLDYPNFFTKLYALLDRNVFHVKYRSRFFRLLDTFLASTHLPATLVASFIKRMSRLCLAAPPGAIVVVVPFVYNLFKRHRATTYMMHRIPVDAEEAAEWAETGYQDPFDAEETDPLQTGAIESCVWELETLMSHWHPNVATLCRIIKEQFTKERYQLEDFLDHSYGSMFDTEVNRELKKAPVVEPDVPKKIFERLEGEVEGQNPLLDLWSFQ</sequence>
<comment type="caution">
    <text evidence="5">The sequence shown here is derived from an EMBL/GenBank/DDBJ whole genome shotgun (WGS) entry which is preliminary data.</text>
</comment>
<dbReference type="AlphaFoldDB" id="A0A5J5EWJ9"/>
<dbReference type="PANTHER" id="PTHR12455:SF0">
    <property type="entry name" value="NUCLEOLAR COMPLEX PROTEIN 4 HOMOLOG"/>
    <property type="match status" value="1"/>
</dbReference>
<dbReference type="OrthoDB" id="10263185at2759"/>
<keyword evidence="3" id="KW-0472">Membrane</keyword>
<evidence type="ECO:0000256" key="1">
    <source>
        <dbReference type="ARBA" id="ARBA00007797"/>
    </source>
</evidence>
<dbReference type="GO" id="GO:0042254">
    <property type="term" value="P:ribosome biogenesis"/>
    <property type="evidence" value="ECO:0007669"/>
    <property type="project" value="InterPro"/>
</dbReference>
<evidence type="ECO:0000256" key="2">
    <source>
        <dbReference type="SAM" id="MobiDB-lite"/>
    </source>
</evidence>
<evidence type="ECO:0000313" key="6">
    <source>
        <dbReference type="Proteomes" id="UP000326924"/>
    </source>
</evidence>
<dbReference type="GO" id="GO:0032040">
    <property type="term" value="C:small-subunit processome"/>
    <property type="evidence" value="ECO:0007669"/>
    <property type="project" value="TreeGrafter"/>
</dbReference>
<keyword evidence="3" id="KW-0812">Transmembrane</keyword>
<evidence type="ECO:0000259" key="4">
    <source>
        <dbReference type="Pfam" id="PF03914"/>
    </source>
</evidence>
<dbReference type="InterPro" id="IPR027193">
    <property type="entry name" value="Noc4"/>
</dbReference>
<dbReference type="InterPro" id="IPR005612">
    <property type="entry name" value="CCAAT-binding_factor"/>
</dbReference>
<feature type="domain" description="CCAAT-binding factor" evidence="4">
    <location>
        <begin position="337"/>
        <end position="493"/>
    </location>
</feature>
<reference evidence="5 6" key="1">
    <citation type="submission" date="2019-09" db="EMBL/GenBank/DDBJ databases">
        <title>Draft genome of the ectomycorrhizal ascomycete Sphaerosporella brunnea.</title>
        <authorList>
            <consortium name="DOE Joint Genome Institute"/>
            <person name="Benucci G.M."/>
            <person name="Marozzi G."/>
            <person name="Antonielli L."/>
            <person name="Sanchez S."/>
            <person name="Marco P."/>
            <person name="Wang X."/>
            <person name="Falini L.B."/>
            <person name="Barry K."/>
            <person name="Haridas S."/>
            <person name="Lipzen A."/>
            <person name="Labutti K."/>
            <person name="Grigoriev I.V."/>
            <person name="Murat C."/>
            <person name="Martin F."/>
            <person name="Albertini E."/>
            <person name="Donnini D."/>
            <person name="Bonito G."/>
        </authorList>
    </citation>
    <scope>NUCLEOTIDE SEQUENCE [LARGE SCALE GENOMIC DNA]</scope>
    <source>
        <strain evidence="5 6">Sb_GMNB300</strain>
    </source>
</reference>
<dbReference type="PANTHER" id="PTHR12455">
    <property type="entry name" value="NUCLEOLAR COMPLEX PROTEIN 4"/>
    <property type="match status" value="1"/>
</dbReference>
<keyword evidence="3" id="KW-1133">Transmembrane helix</keyword>
<keyword evidence="6" id="KW-1185">Reference proteome</keyword>
<feature type="compositionally biased region" description="Low complexity" evidence="2">
    <location>
        <begin position="31"/>
        <end position="41"/>
    </location>
</feature>
<dbReference type="GO" id="GO:0030692">
    <property type="term" value="C:Noc4p-Nop14p complex"/>
    <property type="evidence" value="ECO:0007669"/>
    <property type="project" value="TreeGrafter"/>
</dbReference>
<protein>
    <submittedName>
        <fullName evidence="5">CBF/Mak21 family-domain-containing protein</fullName>
    </submittedName>
</protein>
<dbReference type="FunCoup" id="A0A5J5EWJ9">
    <property type="interactions" value="646"/>
</dbReference>
<comment type="similarity">
    <text evidence="1">Belongs to the CBF/MAK21 family.</text>
</comment>
<evidence type="ECO:0000256" key="3">
    <source>
        <dbReference type="SAM" id="Phobius"/>
    </source>
</evidence>
<feature type="region of interest" description="Disordered" evidence="2">
    <location>
        <begin position="1"/>
        <end position="42"/>
    </location>
</feature>
<proteinExistence type="inferred from homology"/>
<organism evidence="5 6">
    <name type="scientific">Sphaerosporella brunnea</name>
    <dbReference type="NCBI Taxonomy" id="1250544"/>
    <lineage>
        <taxon>Eukaryota</taxon>
        <taxon>Fungi</taxon>
        <taxon>Dikarya</taxon>
        <taxon>Ascomycota</taxon>
        <taxon>Pezizomycotina</taxon>
        <taxon>Pezizomycetes</taxon>
        <taxon>Pezizales</taxon>
        <taxon>Pyronemataceae</taxon>
        <taxon>Sphaerosporella</taxon>
    </lineage>
</organism>
<feature type="compositionally biased region" description="Basic residues" evidence="2">
    <location>
        <begin position="21"/>
        <end position="30"/>
    </location>
</feature>
<feature type="transmembrane region" description="Helical" evidence="3">
    <location>
        <begin position="407"/>
        <end position="427"/>
    </location>
</feature>